<keyword evidence="5 8" id="KW-0812">Transmembrane</keyword>
<dbReference type="Pfam" id="PF03824">
    <property type="entry name" value="NicO"/>
    <property type="match status" value="1"/>
</dbReference>
<comment type="similarity">
    <text evidence="2 8">Belongs to the NiCoT transporter (TC 2.A.52) family.</text>
</comment>
<evidence type="ECO:0000256" key="2">
    <source>
        <dbReference type="ARBA" id="ARBA00010892"/>
    </source>
</evidence>
<keyword evidence="7 8" id="KW-0472">Membrane</keyword>
<evidence type="ECO:0000256" key="1">
    <source>
        <dbReference type="ARBA" id="ARBA00004127"/>
    </source>
</evidence>
<dbReference type="PANTHER" id="PTHR31611">
    <property type="entry name" value="HIGH-AFFINITY NICKEL TRANSPORT PROTEIN NIC1"/>
    <property type="match status" value="1"/>
</dbReference>
<feature type="transmembrane region" description="Helical" evidence="8">
    <location>
        <begin position="217"/>
        <end position="241"/>
    </location>
</feature>
<dbReference type="EMBL" id="JACKTY010000033">
    <property type="protein sequence ID" value="MCV7228472.1"/>
    <property type="molecule type" value="Genomic_DNA"/>
</dbReference>
<comment type="subcellular location">
    <subcellularLocation>
        <location evidence="8">Cell membrane</location>
        <topology evidence="8">Multi-pass membrane protein</topology>
    </subcellularLocation>
    <subcellularLocation>
        <location evidence="1">Endomembrane system</location>
        <topology evidence="1">Multi-pass membrane protein</topology>
    </subcellularLocation>
</comment>
<dbReference type="RefSeq" id="WP_264069612.1">
    <property type="nucleotide sequence ID" value="NZ_JACKTY010000033.1"/>
</dbReference>
<keyword evidence="10" id="KW-1185">Reference proteome</keyword>
<evidence type="ECO:0000256" key="7">
    <source>
        <dbReference type="ARBA" id="ARBA00023136"/>
    </source>
</evidence>
<evidence type="ECO:0000256" key="4">
    <source>
        <dbReference type="ARBA" id="ARBA00022596"/>
    </source>
</evidence>
<dbReference type="InterPro" id="IPR011541">
    <property type="entry name" value="Ni/Co_transpt_high_affinity"/>
</dbReference>
<evidence type="ECO:0000313" key="9">
    <source>
        <dbReference type="EMBL" id="MCV7228472.1"/>
    </source>
</evidence>
<sequence length="374" mass="39993">MPDSVSATPSSGAMVHRLVASWNRRDWLEVGALTAVIAALHIVGFGALLLFVAPNHYQVGTQVFGVGLGVTAYTFGLRHAFDADHIAAIDNTTRKLMADGSKPKSVGFWFAMGHSTMVLLMAVLVVAGTRAVSSLLNDDSPVKNALGLAGTLASGGFLWLIGIINLVALIGIWRVFTGLRRGQFNEQELEDALDNRGFLARILRPIMKRIKRPAQMYPVGVLFGLGFDTATEVALLALAGTGAAAGLPWYAVLVLPVLFAAGMSLMDTADGLFMTVAYDWAFANPVRKIYYNMTITGLSVAVALLIGSIELISVLHDDLELQDPVTNWVSAIDLNNAGFAIVGLFVITWLCAVSYWKIAGVEKRWQATPSGGAS</sequence>
<evidence type="ECO:0000256" key="6">
    <source>
        <dbReference type="ARBA" id="ARBA00022989"/>
    </source>
</evidence>
<feature type="transmembrane region" description="Helical" evidence="8">
    <location>
        <begin position="336"/>
        <end position="356"/>
    </location>
</feature>
<dbReference type="Proteomes" id="UP001526201">
    <property type="component" value="Unassembled WGS sequence"/>
</dbReference>
<evidence type="ECO:0000256" key="3">
    <source>
        <dbReference type="ARBA" id="ARBA00022448"/>
    </source>
</evidence>
<dbReference type="PANTHER" id="PTHR31611:SF0">
    <property type="entry name" value="HIGH-AFFINITY NICKEL TRANSPORT PROTEIN NIC1"/>
    <property type="match status" value="1"/>
</dbReference>
<organism evidence="9 10">
    <name type="scientific">Mycolicibacterium komossense</name>
    <dbReference type="NCBI Taxonomy" id="1779"/>
    <lineage>
        <taxon>Bacteria</taxon>
        <taxon>Bacillati</taxon>
        <taxon>Actinomycetota</taxon>
        <taxon>Actinomycetes</taxon>
        <taxon>Mycobacteriales</taxon>
        <taxon>Mycobacteriaceae</taxon>
        <taxon>Mycolicibacterium</taxon>
    </lineage>
</organism>
<keyword evidence="3 8" id="KW-0813">Transport</keyword>
<feature type="transmembrane region" description="Helical" evidence="8">
    <location>
        <begin position="106"/>
        <end position="128"/>
    </location>
</feature>
<reference evidence="9 10" key="1">
    <citation type="journal article" date="2022" name="BMC Genomics">
        <title>Comparative genome analysis of mycobacteria focusing on tRNA and non-coding RNA.</title>
        <authorList>
            <person name="Behra P.R.K."/>
            <person name="Pettersson B.M.F."/>
            <person name="Ramesh M."/>
            <person name="Das S."/>
            <person name="Dasgupta S."/>
            <person name="Kirsebom L.A."/>
        </authorList>
    </citation>
    <scope>NUCLEOTIDE SEQUENCE [LARGE SCALE GENOMIC DNA]</scope>
    <source>
        <strain evidence="9 10">DSM 44078</strain>
    </source>
</reference>
<accession>A0ABT3CG93</accession>
<feature type="transmembrane region" description="Helical" evidence="8">
    <location>
        <begin position="289"/>
        <end position="316"/>
    </location>
</feature>
<keyword evidence="4" id="KW-0533">Nickel</keyword>
<dbReference type="NCBIfam" id="TIGR00802">
    <property type="entry name" value="nico"/>
    <property type="match status" value="1"/>
</dbReference>
<feature type="transmembrane region" description="Helical" evidence="8">
    <location>
        <begin position="30"/>
        <end position="52"/>
    </location>
</feature>
<keyword evidence="6 8" id="KW-1133">Transmembrane helix</keyword>
<evidence type="ECO:0000256" key="5">
    <source>
        <dbReference type="ARBA" id="ARBA00022692"/>
    </source>
</evidence>
<protein>
    <recommendedName>
        <fullName evidence="8">Nickel/cobalt efflux system</fullName>
    </recommendedName>
</protein>
<evidence type="ECO:0000313" key="10">
    <source>
        <dbReference type="Proteomes" id="UP001526201"/>
    </source>
</evidence>
<name>A0ABT3CG93_9MYCO</name>
<evidence type="ECO:0000256" key="8">
    <source>
        <dbReference type="RuleBase" id="RU362101"/>
    </source>
</evidence>
<proteinExistence type="inferred from homology"/>
<feature type="transmembrane region" description="Helical" evidence="8">
    <location>
        <begin position="148"/>
        <end position="173"/>
    </location>
</feature>
<dbReference type="InterPro" id="IPR004688">
    <property type="entry name" value="Ni/Co_transpt"/>
</dbReference>
<feature type="transmembrane region" description="Helical" evidence="8">
    <location>
        <begin position="247"/>
        <end position="268"/>
    </location>
</feature>
<gene>
    <name evidence="9" type="ORF">H7J73_20880</name>
</gene>
<comment type="caution">
    <text evidence="9">The sequence shown here is derived from an EMBL/GenBank/DDBJ whole genome shotgun (WGS) entry which is preliminary data.</text>
</comment>